<proteinExistence type="predicted"/>
<evidence type="ECO:0000259" key="10">
    <source>
        <dbReference type="PROSITE" id="PS50112"/>
    </source>
</evidence>
<dbReference type="Pfam" id="PF18024">
    <property type="entry name" value="HTH_50"/>
    <property type="match status" value="1"/>
</dbReference>
<accession>A0ABT9WPA0</accession>
<dbReference type="InterPro" id="IPR035965">
    <property type="entry name" value="PAS-like_dom_sf"/>
</dbReference>
<feature type="domain" description="Sigma-54 factor interaction" evidence="9">
    <location>
        <begin position="264"/>
        <end position="492"/>
    </location>
</feature>
<evidence type="ECO:0000256" key="1">
    <source>
        <dbReference type="ARBA" id="ARBA00022741"/>
    </source>
</evidence>
<dbReference type="InterPro" id="IPR000700">
    <property type="entry name" value="PAS-assoc_C"/>
</dbReference>
<dbReference type="CDD" id="cd00009">
    <property type="entry name" value="AAA"/>
    <property type="match status" value="1"/>
</dbReference>
<dbReference type="Pfam" id="PF08448">
    <property type="entry name" value="PAS_4"/>
    <property type="match status" value="1"/>
</dbReference>
<evidence type="ECO:0000313" key="12">
    <source>
        <dbReference type="EMBL" id="MDQ0174934.1"/>
    </source>
</evidence>
<dbReference type="InterPro" id="IPR025943">
    <property type="entry name" value="Sigma_54_int_dom_ATP-bd_2"/>
</dbReference>
<evidence type="ECO:0000256" key="7">
    <source>
        <dbReference type="ARBA" id="ARBA00029500"/>
    </source>
</evidence>
<dbReference type="Pfam" id="PF00989">
    <property type="entry name" value="PAS"/>
    <property type="match status" value="1"/>
</dbReference>
<evidence type="ECO:0000256" key="5">
    <source>
        <dbReference type="ARBA" id="ARBA00023125"/>
    </source>
</evidence>
<dbReference type="Gene3D" id="1.10.8.60">
    <property type="match status" value="1"/>
</dbReference>
<dbReference type="PROSITE" id="PS50112">
    <property type="entry name" value="PAS"/>
    <property type="match status" value="1"/>
</dbReference>
<dbReference type="InterPro" id="IPR058031">
    <property type="entry name" value="AAA_lid_NorR"/>
</dbReference>
<dbReference type="SUPFAM" id="SSF55785">
    <property type="entry name" value="PYP-like sensor domain (PAS domain)"/>
    <property type="match status" value="2"/>
</dbReference>
<evidence type="ECO:0000256" key="4">
    <source>
        <dbReference type="ARBA" id="ARBA00023015"/>
    </source>
</evidence>
<dbReference type="InterPro" id="IPR027417">
    <property type="entry name" value="P-loop_NTPase"/>
</dbReference>
<dbReference type="InterPro" id="IPR025944">
    <property type="entry name" value="Sigma_54_int_dom_CS"/>
</dbReference>
<keyword evidence="2" id="KW-0058">Aromatic hydrocarbons catabolism</keyword>
<dbReference type="Gene3D" id="3.30.450.20">
    <property type="entry name" value="PAS domain"/>
    <property type="match status" value="2"/>
</dbReference>
<gene>
    <name evidence="12" type="ORF">J2S08_000768</name>
</gene>
<dbReference type="PROSITE" id="PS50113">
    <property type="entry name" value="PAC"/>
    <property type="match status" value="1"/>
</dbReference>
<feature type="coiled-coil region" evidence="8">
    <location>
        <begin position="230"/>
        <end position="257"/>
    </location>
</feature>
<dbReference type="SMART" id="SM00382">
    <property type="entry name" value="AAA"/>
    <property type="match status" value="1"/>
</dbReference>
<dbReference type="Gene3D" id="1.10.10.60">
    <property type="entry name" value="Homeodomain-like"/>
    <property type="match status" value="1"/>
</dbReference>
<dbReference type="InterPro" id="IPR002078">
    <property type="entry name" value="Sigma_54_int"/>
</dbReference>
<dbReference type="InterPro" id="IPR013656">
    <property type="entry name" value="PAS_4"/>
</dbReference>
<keyword evidence="1" id="KW-0547">Nucleotide-binding</keyword>
<evidence type="ECO:0000259" key="9">
    <source>
        <dbReference type="PROSITE" id="PS50045"/>
    </source>
</evidence>
<dbReference type="PANTHER" id="PTHR32071:SF57">
    <property type="entry name" value="C4-DICARBOXYLATE TRANSPORT TRANSCRIPTIONAL REGULATORY PROTEIN DCTD"/>
    <property type="match status" value="1"/>
</dbReference>
<dbReference type="InterPro" id="IPR000014">
    <property type="entry name" value="PAS"/>
</dbReference>
<feature type="domain" description="PAS" evidence="10">
    <location>
        <begin position="120"/>
        <end position="170"/>
    </location>
</feature>
<feature type="domain" description="PAC" evidence="11">
    <location>
        <begin position="187"/>
        <end position="239"/>
    </location>
</feature>
<dbReference type="Gene3D" id="3.40.50.300">
    <property type="entry name" value="P-loop containing nucleotide triphosphate hydrolases"/>
    <property type="match status" value="1"/>
</dbReference>
<keyword evidence="8" id="KW-0175">Coiled coil</keyword>
<organism evidence="12 13">
    <name type="scientific">Bacillus chungangensis</name>
    <dbReference type="NCBI Taxonomy" id="587633"/>
    <lineage>
        <taxon>Bacteria</taxon>
        <taxon>Bacillati</taxon>
        <taxon>Bacillota</taxon>
        <taxon>Bacilli</taxon>
        <taxon>Bacillales</taxon>
        <taxon>Bacillaceae</taxon>
        <taxon>Bacillus</taxon>
    </lineage>
</organism>
<dbReference type="SUPFAM" id="SSF46689">
    <property type="entry name" value="Homeodomain-like"/>
    <property type="match status" value="1"/>
</dbReference>
<dbReference type="InterPro" id="IPR013767">
    <property type="entry name" value="PAS_fold"/>
</dbReference>
<evidence type="ECO:0000256" key="3">
    <source>
        <dbReference type="ARBA" id="ARBA00022840"/>
    </source>
</evidence>
<dbReference type="PANTHER" id="PTHR32071">
    <property type="entry name" value="TRANSCRIPTIONAL REGULATORY PROTEIN"/>
    <property type="match status" value="1"/>
</dbReference>
<dbReference type="InterPro" id="IPR009057">
    <property type="entry name" value="Homeodomain-like_sf"/>
</dbReference>
<name>A0ABT9WPA0_9BACI</name>
<dbReference type="PROSITE" id="PS00688">
    <property type="entry name" value="SIGMA54_INTERACT_3"/>
    <property type="match status" value="1"/>
</dbReference>
<dbReference type="Proteomes" id="UP001223586">
    <property type="component" value="Unassembled WGS sequence"/>
</dbReference>
<dbReference type="Pfam" id="PF25601">
    <property type="entry name" value="AAA_lid_14"/>
    <property type="match status" value="1"/>
</dbReference>
<dbReference type="SMART" id="SM00091">
    <property type="entry name" value="PAS"/>
    <property type="match status" value="2"/>
</dbReference>
<keyword evidence="5" id="KW-0238">DNA-binding</keyword>
<protein>
    <recommendedName>
        <fullName evidence="7">HTH-type transcriptional regulatory protein TyrR</fullName>
    </recommendedName>
</protein>
<dbReference type="Pfam" id="PF00158">
    <property type="entry name" value="Sigma54_activat"/>
    <property type="match status" value="1"/>
</dbReference>
<dbReference type="EMBL" id="JAUSTT010000003">
    <property type="protein sequence ID" value="MDQ0174934.1"/>
    <property type="molecule type" value="Genomic_DNA"/>
</dbReference>
<dbReference type="InterPro" id="IPR030828">
    <property type="entry name" value="HTH_TyrR"/>
</dbReference>
<reference evidence="12 13" key="1">
    <citation type="submission" date="2023-07" db="EMBL/GenBank/DDBJ databases">
        <title>Genomic Encyclopedia of Type Strains, Phase IV (KMG-IV): sequencing the most valuable type-strain genomes for metagenomic binning, comparative biology and taxonomic classification.</title>
        <authorList>
            <person name="Goeker M."/>
        </authorList>
    </citation>
    <scope>NUCLEOTIDE SEQUENCE [LARGE SCALE GENOMIC DNA]</scope>
    <source>
        <strain evidence="12 13">DSM 23837</strain>
    </source>
</reference>
<evidence type="ECO:0000256" key="8">
    <source>
        <dbReference type="SAM" id="Coils"/>
    </source>
</evidence>
<dbReference type="PROSITE" id="PS00676">
    <property type="entry name" value="SIGMA54_INTERACT_2"/>
    <property type="match status" value="1"/>
</dbReference>
<dbReference type="RefSeq" id="WP_307226817.1">
    <property type="nucleotide sequence ID" value="NZ_JAUSTT010000003.1"/>
</dbReference>
<evidence type="ECO:0000256" key="6">
    <source>
        <dbReference type="ARBA" id="ARBA00023163"/>
    </source>
</evidence>
<dbReference type="InterPro" id="IPR025662">
    <property type="entry name" value="Sigma_54_int_dom_ATP-bd_1"/>
</dbReference>
<dbReference type="SUPFAM" id="SSF52540">
    <property type="entry name" value="P-loop containing nucleoside triphosphate hydrolases"/>
    <property type="match status" value="1"/>
</dbReference>
<comment type="caution">
    <text evidence="12">The sequence shown here is derived from an EMBL/GenBank/DDBJ whole genome shotgun (WGS) entry which is preliminary data.</text>
</comment>
<dbReference type="InterPro" id="IPR003593">
    <property type="entry name" value="AAA+_ATPase"/>
</dbReference>
<evidence type="ECO:0000259" key="11">
    <source>
        <dbReference type="PROSITE" id="PS50113"/>
    </source>
</evidence>
<dbReference type="PROSITE" id="PS00675">
    <property type="entry name" value="SIGMA54_INTERACT_1"/>
    <property type="match status" value="1"/>
</dbReference>
<dbReference type="NCBIfam" id="TIGR00229">
    <property type="entry name" value="sensory_box"/>
    <property type="match status" value="1"/>
</dbReference>
<dbReference type="CDD" id="cd00130">
    <property type="entry name" value="PAS"/>
    <property type="match status" value="1"/>
</dbReference>
<keyword evidence="6" id="KW-0804">Transcription</keyword>
<keyword evidence="3" id="KW-0067">ATP-binding</keyword>
<sequence length="573" mass="65509">MYKDLYLSLELAFHSLSSGFIIIDRNGLIQFVNQKGAALLNLEMDQDVKESIYTFMPEIDLNSFSQEKKLINELFIGNRKLIFNHSPLYSNGELYGVATLFDEEKYYEVLLKELDSYKNLSLDLKAIFDISYDVIYVSNHQGVTLRVSSACKELWGKEEKDLIGKSVYELEKSGIYKPSITRIVLEKKETVSMMQTTKTGRRLMVVGTPIKDKDGEIIRVVNASRDITEVNRLQAKLNEMKQLMEGYKRELNDLRNRADTESPLVYRSIEMKRVVSLAQKVASVDSTVLILGETGVGKEVIANYIHKSSPRSEKPFITISCGSIPENLLESELFGYEKGAFTGAVKQKMGLFELANEGTLFLDEIGEMPLPLQTKLLRVIQEQELVHIGGTKPIKINIRLIAATNRDLLEEVRRGMFREDLYYRLNVIPIKIPALRNRTDDILPLVLHFVEFFNQKYMRTTKISHATLEVLQQYDWPGNVRELQNIIERLVVLTEEEIIDVSELEGFLFTTVGRQQSENVIVNNIIPLKDCVEEAENQLLELAKRKYKSTSKIAAVLGVNQSTISRKLRRSTK</sequence>
<keyword evidence="13" id="KW-1185">Reference proteome</keyword>
<evidence type="ECO:0000313" key="13">
    <source>
        <dbReference type="Proteomes" id="UP001223586"/>
    </source>
</evidence>
<keyword evidence="4" id="KW-0805">Transcription regulation</keyword>
<evidence type="ECO:0000256" key="2">
    <source>
        <dbReference type="ARBA" id="ARBA00022797"/>
    </source>
</evidence>
<dbReference type="PROSITE" id="PS50045">
    <property type="entry name" value="SIGMA54_INTERACT_4"/>
    <property type="match status" value="1"/>
</dbReference>